<dbReference type="Pfam" id="PF03660">
    <property type="entry name" value="PHF5"/>
    <property type="match status" value="1"/>
</dbReference>
<name>A0A9P7BBN7_MAUEX</name>
<evidence type="ECO:0000256" key="1">
    <source>
        <dbReference type="ARBA" id="ARBA00008626"/>
    </source>
</evidence>
<accession>A0A9P7BBN7</accession>
<gene>
    <name evidence="2" type="primary">RDS3</name>
    <name evidence="2" type="ORF">C6P45_004565</name>
</gene>
<dbReference type="EMBL" id="PUHR01000063">
    <property type="protein sequence ID" value="KAG0668594.1"/>
    <property type="molecule type" value="Genomic_DNA"/>
</dbReference>
<dbReference type="Proteomes" id="UP000750334">
    <property type="component" value="Unassembled WGS sequence"/>
</dbReference>
<dbReference type="OrthoDB" id="10248186at2759"/>
<evidence type="ECO:0000313" key="3">
    <source>
        <dbReference type="Proteomes" id="UP000750334"/>
    </source>
</evidence>
<comment type="similarity">
    <text evidence="1">Belongs to the PHF5 family.</text>
</comment>
<sequence length="108" mass="12127">MSRHQFDLVMCMNQPGTHIGLLCEKCDGRCPICDSQVNPKYKVRICDSCSFGKQGTSCIICNTGKGVSEAYYCWEGCKLEKNKDGCPKILNIGSNKLERHFERKAIES</sequence>
<reference evidence="2 3" key="1">
    <citation type="submission" date="2020-11" db="EMBL/GenBank/DDBJ databases">
        <title>Kefir isolates.</title>
        <authorList>
            <person name="Marcisauskas S."/>
            <person name="Kim Y."/>
            <person name="Blasche S."/>
        </authorList>
    </citation>
    <scope>NUCLEOTIDE SEQUENCE [LARGE SCALE GENOMIC DNA]</scope>
    <source>
        <strain evidence="2 3">OG2</strain>
    </source>
</reference>
<dbReference type="AlphaFoldDB" id="A0A9P7BBN7"/>
<dbReference type="PANTHER" id="PTHR13120">
    <property type="entry name" value="PHD FINGER-LIKE DOMAIN-CONTAINING PROTEIN 5A"/>
    <property type="match status" value="1"/>
</dbReference>
<protein>
    <submittedName>
        <fullName evidence="2">Regulator of drug sensitivity</fullName>
    </submittedName>
</protein>
<keyword evidence="3" id="KW-1185">Reference proteome</keyword>
<evidence type="ECO:0000313" key="2">
    <source>
        <dbReference type="EMBL" id="KAG0668594.1"/>
    </source>
</evidence>
<organism evidence="2 3">
    <name type="scientific">Maudiozyma exigua</name>
    <name type="common">Yeast</name>
    <name type="synonym">Kazachstania exigua</name>
    <dbReference type="NCBI Taxonomy" id="34358"/>
    <lineage>
        <taxon>Eukaryota</taxon>
        <taxon>Fungi</taxon>
        <taxon>Dikarya</taxon>
        <taxon>Ascomycota</taxon>
        <taxon>Saccharomycotina</taxon>
        <taxon>Saccharomycetes</taxon>
        <taxon>Saccharomycetales</taxon>
        <taxon>Saccharomycetaceae</taxon>
        <taxon>Maudiozyma</taxon>
    </lineage>
</organism>
<dbReference type="PIRSF" id="PIRSF016468">
    <property type="entry name" value="PHF5"/>
    <property type="match status" value="1"/>
</dbReference>
<dbReference type="GO" id="GO:0000398">
    <property type="term" value="P:mRNA splicing, via spliceosome"/>
    <property type="evidence" value="ECO:0007669"/>
    <property type="project" value="InterPro"/>
</dbReference>
<dbReference type="InterPro" id="IPR005345">
    <property type="entry name" value="PHF5"/>
</dbReference>
<comment type="caution">
    <text evidence="2">The sequence shown here is derived from an EMBL/GenBank/DDBJ whole genome shotgun (WGS) entry which is preliminary data.</text>
</comment>
<proteinExistence type="inferred from homology"/>